<reference evidence="1" key="2">
    <citation type="journal article" date="2015" name="Fish Shellfish Immunol.">
        <title>Early steps in the European eel (Anguilla anguilla)-Vibrio vulnificus interaction in the gills: Role of the RtxA13 toxin.</title>
        <authorList>
            <person name="Callol A."/>
            <person name="Pajuelo D."/>
            <person name="Ebbesson L."/>
            <person name="Teles M."/>
            <person name="MacKenzie S."/>
            <person name="Amaro C."/>
        </authorList>
    </citation>
    <scope>NUCLEOTIDE SEQUENCE</scope>
</reference>
<accession>A0A0E9SKW2</accession>
<dbReference type="EMBL" id="GBXM01066626">
    <property type="protein sequence ID" value="JAH41951.1"/>
    <property type="molecule type" value="Transcribed_RNA"/>
</dbReference>
<protein>
    <submittedName>
        <fullName evidence="1">Uncharacterized protein</fullName>
    </submittedName>
</protein>
<dbReference type="AlphaFoldDB" id="A0A0E9SKW2"/>
<proteinExistence type="predicted"/>
<reference evidence="1" key="1">
    <citation type="submission" date="2014-11" db="EMBL/GenBank/DDBJ databases">
        <authorList>
            <person name="Amaro Gonzalez C."/>
        </authorList>
    </citation>
    <scope>NUCLEOTIDE SEQUENCE</scope>
</reference>
<evidence type="ECO:0000313" key="1">
    <source>
        <dbReference type="EMBL" id="JAH41951.1"/>
    </source>
</evidence>
<name>A0A0E9SKW2_ANGAN</name>
<sequence length="35" mass="4086">MLSFHKSPKLKHYNLTLICHASLMRFKILPNGFQA</sequence>
<organism evidence="1">
    <name type="scientific">Anguilla anguilla</name>
    <name type="common">European freshwater eel</name>
    <name type="synonym">Muraena anguilla</name>
    <dbReference type="NCBI Taxonomy" id="7936"/>
    <lineage>
        <taxon>Eukaryota</taxon>
        <taxon>Metazoa</taxon>
        <taxon>Chordata</taxon>
        <taxon>Craniata</taxon>
        <taxon>Vertebrata</taxon>
        <taxon>Euteleostomi</taxon>
        <taxon>Actinopterygii</taxon>
        <taxon>Neopterygii</taxon>
        <taxon>Teleostei</taxon>
        <taxon>Anguilliformes</taxon>
        <taxon>Anguillidae</taxon>
        <taxon>Anguilla</taxon>
    </lineage>
</organism>